<evidence type="ECO:0000256" key="6">
    <source>
        <dbReference type="ARBA" id="ARBA00022989"/>
    </source>
</evidence>
<keyword evidence="8 9" id="KW-0472">Membrane</keyword>
<evidence type="ECO:0000256" key="1">
    <source>
        <dbReference type="ARBA" id="ARBA00004127"/>
    </source>
</evidence>
<feature type="domain" description="Sodium/calcium exchanger membrane region" evidence="10">
    <location>
        <begin position="220"/>
        <end position="363"/>
    </location>
</feature>
<feature type="transmembrane region" description="Helical" evidence="9">
    <location>
        <begin position="349"/>
        <end position="365"/>
    </location>
</feature>
<reference evidence="11" key="2">
    <citation type="submission" date="2014-03" db="EMBL/GenBank/DDBJ databases">
        <title>Candidatus Competibacter-lineage genomes retrieved from metagenomes reveal functional metabolic diversity.</title>
        <authorList>
            <person name="McIlroy S.J."/>
            <person name="Albertsen M."/>
            <person name="Andresen E.K."/>
            <person name="Saunders A.M."/>
            <person name="Kristiansen R."/>
            <person name="Stokholm-Bjerregaard M."/>
            <person name="Nielsen K.L."/>
            <person name="Nielsen P.H."/>
        </authorList>
    </citation>
    <scope>NUCLEOTIDE SEQUENCE</scope>
    <source>
        <strain evidence="11">Run_A_D11</strain>
    </source>
</reference>
<comment type="caution">
    <text evidence="11">The sequence shown here is derived from an EMBL/GenBank/DDBJ whole genome shotgun (WGS) entry which is preliminary data.</text>
</comment>
<reference evidence="11" key="1">
    <citation type="submission" date="2013-07" db="EMBL/GenBank/DDBJ databases">
        <authorList>
            <person name="McIlroy S."/>
        </authorList>
    </citation>
    <scope>NUCLEOTIDE SEQUENCE [LARGE SCALE GENOMIC DNA]</scope>
    <source>
        <strain evidence="11">Run_A_D11</strain>
    </source>
</reference>
<feature type="transmembrane region" description="Helical" evidence="9">
    <location>
        <begin position="317"/>
        <end position="337"/>
    </location>
</feature>
<feature type="domain" description="Sodium/calcium exchanger membrane region" evidence="10">
    <location>
        <begin position="38"/>
        <end position="191"/>
    </location>
</feature>
<dbReference type="RefSeq" id="WP_048670815.1">
    <property type="nucleotide sequence ID" value="NZ_CBTJ020000021.1"/>
</dbReference>
<keyword evidence="5 9" id="KW-0106">Calcium</keyword>
<evidence type="ECO:0000256" key="5">
    <source>
        <dbReference type="ARBA" id="ARBA00022837"/>
    </source>
</evidence>
<feature type="transmembrane region" description="Helical" evidence="9">
    <location>
        <begin position="171"/>
        <end position="191"/>
    </location>
</feature>
<dbReference type="STRING" id="1400863.BN873_160028"/>
<keyword evidence="3 9" id="KW-0109">Calcium transport</keyword>
<evidence type="ECO:0000256" key="2">
    <source>
        <dbReference type="ARBA" id="ARBA00022448"/>
    </source>
</evidence>
<comment type="function">
    <text evidence="9">Ca(+)/H(+) antiporter that extrudes calcium in exchange for external protons.</text>
</comment>
<comment type="similarity">
    <text evidence="9">Belongs to the Ca(2+):cation antiporter (CaCA) (TC 2.A.19) family.</text>
</comment>
<keyword evidence="9" id="KW-0050">Antiport</keyword>
<dbReference type="GO" id="GO:0012505">
    <property type="term" value="C:endomembrane system"/>
    <property type="evidence" value="ECO:0007669"/>
    <property type="project" value="UniProtKB-SubCell"/>
</dbReference>
<evidence type="ECO:0000256" key="7">
    <source>
        <dbReference type="ARBA" id="ARBA00023065"/>
    </source>
</evidence>
<proteinExistence type="inferred from homology"/>
<feature type="transmembrane region" description="Helical" evidence="9">
    <location>
        <begin position="70"/>
        <end position="91"/>
    </location>
</feature>
<evidence type="ECO:0000256" key="4">
    <source>
        <dbReference type="ARBA" id="ARBA00022692"/>
    </source>
</evidence>
<keyword evidence="4 9" id="KW-0812">Transmembrane</keyword>
<accession>W6M7C0</accession>
<dbReference type="InterPro" id="IPR004798">
    <property type="entry name" value="CAX-like"/>
</dbReference>
<evidence type="ECO:0000256" key="8">
    <source>
        <dbReference type="ARBA" id="ARBA00023136"/>
    </source>
</evidence>
<sequence>MKKRIKLRKFEFDLTPLSAMLAFVPLCILLEMSHADPVWIFITAGLAIIPLAGLMGTATEHLAEHLGAGIGGLLNATFGNAAELIIGFIALQAGLIDVVKASITGSIIGNILLVLGASILAGGLKYETQYFNRTAASLGVTLLALSTISLIIPALFHMVISGHPAAHERELSLEISIVLFICYILSLIFSLRTHKHLYVGDETDDSDEAIGTETWTQKKALIVLIAATVVVAIMSEFLVGAVEHTARVLGMTEVFIGVILVAIVGNAAEHSTAVLMAMKNHMDLAMNIGIGSSIQIALFVAPVLVFAGYVIGQPMDLVFTTFEVVAIALATWILVLIASDGESNWMEGAQLLAVYVILALAFYFLP</sequence>
<feature type="transmembrane region" description="Helical" evidence="9">
    <location>
        <begin position="248"/>
        <end position="268"/>
    </location>
</feature>
<feature type="transmembrane region" description="Helical" evidence="9">
    <location>
        <begin position="136"/>
        <end position="159"/>
    </location>
</feature>
<keyword evidence="2 9" id="KW-0813">Transport</keyword>
<gene>
    <name evidence="11" type="primary">cax</name>
    <name evidence="11" type="ORF">BN873_160028</name>
</gene>
<feature type="transmembrane region" description="Helical" evidence="9">
    <location>
        <begin position="12"/>
        <end position="32"/>
    </location>
</feature>
<dbReference type="GO" id="GO:0015369">
    <property type="term" value="F:calcium:proton antiporter activity"/>
    <property type="evidence" value="ECO:0007669"/>
    <property type="project" value="UniProtKB-UniRule"/>
</dbReference>
<dbReference type="Pfam" id="PF01699">
    <property type="entry name" value="Na_Ca_ex"/>
    <property type="match status" value="2"/>
</dbReference>
<name>W6M7C0_9GAMM</name>
<evidence type="ECO:0000313" key="12">
    <source>
        <dbReference type="Proteomes" id="UP000035760"/>
    </source>
</evidence>
<keyword evidence="7 9" id="KW-0406">Ion transport</keyword>
<dbReference type="PANTHER" id="PTHR31503:SF22">
    <property type="entry name" value="VACUOLAR CALCIUM ION TRANSPORTER"/>
    <property type="match status" value="1"/>
</dbReference>
<evidence type="ECO:0000259" key="10">
    <source>
        <dbReference type="Pfam" id="PF01699"/>
    </source>
</evidence>
<dbReference type="PANTHER" id="PTHR31503">
    <property type="entry name" value="VACUOLAR CALCIUM ION TRANSPORTER"/>
    <property type="match status" value="1"/>
</dbReference>
<dbReference type="EMBL" id="CBTJ020000021">
    <property type="protein sequence ID" value="CDI01565.1"/>
    <property type="molecule type" value="Genomic_DNA"/>
</dbReference>
<organism evidence="11 12">
    <name type="scientific">Candidatus Competibacter denitrificans Run_A_D11</name>
    <dbReference type="NCBI Taxonomy" id="1400863"/>
    <lineage>
        <taxon>Bacteria</taxon>
        <taxon>Pseudomonadati</taxon>
        <taxon>Pseudomonadota</taxon>
        <taxon>Gammaproteobacteria</taxon>
        <taxon>Candidatus Competibacteraceae</taxon>
        <taxon>Candidatus Competibacter</taxon>
    </lineage>
</organism>
<dbReference type="InterPro" id="IPR004837">
    <property type="entry name" value="NaCa_Exmemb"/>
</dbReference>
<dbReference type="NCBIfam" id="TIGR00846">
    <property type="entry name" value="caca2"/>
    <property type="match status" value="1"/>
</dbReference>
<protein>
    <recommendedName>
        <fullName evidence="9">Ca(2+)/H(+) antiporter</fullName>
    </recommendedName>
</protein>
<dbReference type="GO" id="GO:0016020">
    <property type="term" value="C:membrane"/>
    <property type="evidence" value="ECO:0007669"/>
    <property type="project" value="InterPro"/>
</dbReference>
<dbReference type="Proteomes" id="UP000035760">
    <property type="component" value="Unassembled WGS sequence"/>
</dbReference>
<dbReference type="Gene3D" id="1.20.1420.30">
    <property type="entry name" value="NCX, central ion-binding region"/>
    <property type="match status" value="1"/>
</dbReference>
<dbReference type="AlphaFoldDB" id="W6M7C0"/>
<evidence type="ECO:0000256" key="3">
    <source>
        <dbReference type="ARBA" id="ARBA00022568"/>
    </source>
</evidence>
<evidence type="ECO:0000256" key="9">
    <source>
        <dbReference type="RuleBase" id="RU365028"/>
    </source>
</evidence>
<keyword evidence="12" id="KW-1185">Reference proteome</keyword>
<feature type="transmembrane region" description="Helical" evidence="9">
    <location>
        <begin position="38"/>
        <end position="58"/>
    </location>
</feature>
<evidence type="ECO:0000313" key="11">
    <source>
        <dbReference type="EMBL" id="CDI01565.1"/>
    </source>
</evidence>
<comment type="subcellular location">
    <subcellularLocation>
        <location evidence="1">Endomembrane system</location>
        <topology evidence="1">Multi-pass membrane protein</topology>
    </subcellularLocation>
</comment>
<feature type="transmembrane region" description="Helical" evidence="9">
    <location>
        <begin position="220"/>
        <end position="242"/>
    </location>
</feature>
<keyword evidence="6 9" id="KW-1133">Transmembrane helix</keyword>
<dbReference type="GO" id="GO:0006874">
    <property type="term" value="P:intracellular calcium ion homeostasis"/>
    <property type="evidence" value="ECO:0007669"/>
    <property type="project" value="TreeGrafter"/>
</dbReference>
<dbReference type="InterPro" id="IPR004713">
    <property type="entry name" value="CaH_exchang"/>
</dbReference>
<feature type="transmembrane region" description="Helical" evidence="9">
    <location>
        <begin position="288"/>
        <end position="311"/>
    </location>
</feature>
<feature type="transmembrane region" description="Helical" evidence="9">
    <location>
        <begin position="103"/>
        <end position="124"/>
    </location>
</feature>
<dbReference type="NCBIfam" id="TIGR00378">
    <property type="entry name" value="cax"/>
    <property type="match status" value="1"/>
</dbReference>
<dbReference type="InterPro" id="IPR044880">
    <property type="entry name" value="NCX_ion-bd_dom_sf"/>
</dbReference>